<dbReference type="KEGG" id="dor:Desor_4867"/>
<dbReference type="Pfam" id="PF02120">
    <property type="entry name" value="Flg_hook"/>
    <property type="match status" value="1"/>
</dbReference>
<dbReference type="eggNOG" id="COG3144">
    <property type="taxonomic scope" value="Bacteria"/>
</dbReference>
<keyword evidence="3" id="KW-0969">Cilium</keyword>
<dbReference type="Proteomes" id="UP000006346">
    <property type="component" value="Chromosome"/>
</dbReference>
<organism evidence="3 4">
    <name type="scientific">Desulfosporosinus orientis (strain ATCC 19365 / DSM 765 / NCIMB 8382 / VKM B-1628 / Singapore I)</name>
    <name type="common">Desulfotomaculum orientis</name>
    <dbReference type="NCBI Taxonomy" id="768706"/>
    <lineage>
        <taxon>Bacteria</taxon>
        <taxon>Bacillati</taxon>
        <taxon>Bacillota</taxon>
        <taxon>Clostridia</taxon>
        <taxon>Eubacteriales</taxon>
        <taxon>Desulfitobacteriaceae</taxon>
        <taxon>Desulfosporosinus</taxon>
    </lineage>
</organism>
<accession>G7WHX1</accession>
<dbReference type="HOGENOM" id="CLU_490702_0_0_9"/>
<evidence type="ECO:0000313" key="4">
    <source>
        <dbReference type="Proteomes" id="UP000006346"/>
    </source>
</evidence>
<name>G7WHX1_DESOD</name>
<evidence type="ECO:0000259" key="2">
    <source>
        <dbReference type="Pfam" id="PF02120"/>
    </source>
</evidence>
<dbReference type="InterPro" id="IPR038610">
    <property type="entry name" value="FliK-like_C_sf"/>
</dbReference>
<evidence type="ECO:0000313" key="3">
    <source>
        <dbReference type="EMBL" id="AET70268.1"/>
    </source>
</evidence>
<protein>
    <submittedName>
        <fullName evidence="3">Flagellar hook-length control protein</fullName>
    </submittedName>
</protein>
<keyword evidence="3" id="KW-0282">Flagellum</keyword>
<reference evidence="4" key="1">
    <citation type="submission" date="2011-11" db="EMBL/GenBank/DDBJ databases">
        <title>Complete sequence of Desulfosporosinus orientis DSM 765.</title>
        <authorList>
            <person name="Lucas S."/>
            <person name="Han J."/>
            <person name="Lapidus A."/>
            <person name="Cheng J.-F."/>
            <person name="Goodwin L."/>
            <person name="Pitluck S."/>
            <person name="Peters L."/>
            <person name="Ovchinnikova G."/>
            <person name="Teshima H."/>
            <person name="Detter J.C."/>
            <person name="Han C."/>
            <person name="Tapia R."/>
            <person name="Land M."/>
            <person name="Hauser L."/>
            <person name="Kyrpides N."/>
            <person name="Ivanova N."/>
            <person name="Pagani I."/>
            <person name="Pester M."/>
            <person name="Spring S."/>
            <person name="Ollivier B."/>
            <person name="Rattei T."/>
            <person name="Klenk H.-P."/>
            <person name="Wagner M."/>
            <person name="Loy A."/>
            <person name="Woyke T."/>
        </authorList>
    </citation>
    <scope>NUCLEOTIDE SEQUENCE [LARGE SCALE GENOMIC DNA]</scope>
    <source>
        <strain evidence="4">ATCC 19365 / DSM 765 / NCIMB 8382 / VKM B-1628</strain>
    </source>
</reference>
<keyword evidence="4" id="KW-1185">Reference proteome</keyword>
<sequence length="558" mass="59373">MTGINVLSDILKSGSKSDNAVMSKGNTTSGSCDNAASLFSALLNGRMNLLSNSKGQNSAADQDSEKDTNGNPGHKNQDSNGLESIQGFGNFALPFLAQLMLQSDFPAGKEANSGETSSQEIINSLSANPGLAKILGEAGNLEMAMMNLVSLAENEELASTGMTTQSLQGQNLGTAELDEYRKIIAELLVSLSGTVTDRTPGTSGQETITRQQEAARILQGWTQAQDSGEKISALPNVTGAADKETNDILLSLSQLIQAWLKTKEDSGEEISGLANSSTTIASGNDKGNTLEQNAKAADLLAAFYSNMKETEGAKESKGTREALINRLKDLGLDLEAMTQAGKDNAAKVNLEQKSEGMSLRESKPFISVQNFGKEELSKDNSVKSIDITGTKEAQTQPSTFGSGAIAGNVSLVGAEGKLSALPLWEHISSAIREQVMNKQQILKELDIQLHPAELGNIKILMRWDGGQVHLHVHAAEAATGQLLHNQLPDLRQNLVSQGVNCGSLQMGLGGEGQQQPQGETHQTLRQSEMLANEDEDPMAILDLNSLEQDETNRLNVTA</sequence>
<dbReference type="PANTHER" id="PTHR37533">
    <property type="entry name" value="FLAGELLAR HOOK-LENGTH CONTROL PROTEIN"/>
    <property type="match status" value="1"/>
</dbReference>
<dbReference type="InterPro" id="IPR021136">
    <property type="entry name" value="Flagellar_hook_control-like_C"/>
</dbReference>
<feature type="compositionally biased region" description="Polar residues" evidence="1">
    <location>
        <begin position="50"/>
        <end position="61"/>
    </location>
</feature>
<dbReference type="EMBL" id="CP003108">
    <property type="protein sequence ID" value="AET70268.1"/>
    <property type="molecule type" value="Genomic_DNA"/>
</dbReference>
<keyword evidence="3" id="KW-0966">Cell projection</keyword>
<dbReference type="Gene3D" id="3.30.750.140">
    <property type="match status" value="1"/>
</dbReference>
<dbReference type="CDD" id="cd17470">
    <property type="entry name" value="T3SS_Flik_C"/>
    <property type="match status" value="1"/>
</dbReference>
<dbReference type="PATRIC" id="fig|768706.3.peg.4950"/>
<feature type="region of interest" description="Disordered" evidence="1">
    <location>
        <begin position="50"/>
        <end position="83"/>
    </location>
</feature>
<dbReference type="InterPro" id="IPR052563">
    <property type="entry name" value="FliK"/>
</dbReference>
<dbReference type="RefSeq" id="WP_014187074.1">
    <property type="nucleotide sequence ID" value="NC_016584.1"/>
</dbReference>
<evidence type="ECO:0000256" key="1">
    <source>
        <dbReference type="SAM" id="MobiDB-lite"/>
    </source>
</evidence>
<dbReference type="AlphaFoldDB" id="G7WHX1"/>
<reference evidence="3 4" key="2">
    <citation type="journal article" date="2012" name="J. Bacteriol.">
        <title>Complete genome sequences of Desulfosporosinus orientis DSM765T, Desulfosporosinus youngiae DSM17734T, Desulfosporosinus meridiei DSM13257T, and Desulfosporosinus acidiphilus DSM22704T.</title>
        <authorList>
            <person name="Pester M."/>
            <person name="Brambilla E."/>
            <person name="Alazard D."/>
            <person name="Rattei T."/>
            <person name="Weinmaier T."/>
            <person name="Han J."/>
            <person name="Lucas S."/>
            <person name="Lapidus A."/>
            <person name="Cheng J.F."/>
            <person name="Goodwin L."/>
            <person name="Pitluck S."/>
            <person name="Peters L."/>
            <person name="Ovchinnikova G."/>
            <person name="Teshima H."/>
            <person name="Detter J.C."/>
            <person name="Han C.S."/>
            <person name="Tapia R."/>
            <person name="Land M.L."/>
            <person name="Hauser L."/>
            <person name="Kyrpides N.C."/>
            <person name="Ivanova N.N."/>
            <person name="Pagani I."/>
            <person name="Huntmann M."/>
            <person name="Wei C.L."/>
            <person name="Davenport K.W."/>
            <person name="Daligault H."/>
            <person name="Chain P.S."/>
            <person name="Chen A."/>
            <person name="Mavromatis K."/>
            <person name="Markowitz V."/>
            <person name="Szeto E."/>
            <person name="Mikhailova N."/>
            <person name="Pati A."/>
            <person name="Wagner M."/>
            <person name="Woyke T."/>
            <person name="Ollivier B."/>
            <person name="Klenk H.P."/>
            <person name="Spring S."/>
            <person name="Loy A."/>
        </authorList>
    </citation>
    <scope>NUCLEOTIDE SEQUENCE [LARGE SCALE GENOMIC DNA]</scope>
    <source>
        <strain evidence="4">ATCC 19365 / DSM 765 / NCIMB 8382 / VKM B-1628</strain>
    </source>
</reference>
<dbReference type="PANTHER" id="PTHR37533:SF2">
    <property type="entry name" value="FLAGELLAR HOOK-LENGTH CONTROL PROTEIN"/>
    <property type="match status" value="1"/>
</dbReference>
<gene>
    <name evidence="3" type="ordered locus">Desor_4867</name>
</gene>
<dbReference type="OrthoDB" id="1792985at2"/>
<dbReference type="STRING" id="768706.Desor_4867"/>
<feature type="domain" description="Flagellar hook-length control protein-like C-terminal" evidence="2">
    <location>
        <begin position="434"/>
        <end position="515"/>
    </location>
</feature>
<proteinExistence type="predicted"/>